<dbReference type="OrthoDB" id="9771584at2"/>
<name>A0A5C6UBB5_9SPHN</name>
<sequence>MRPQPVYRQGPAIGFDPALGRRFLVTIDTEEDFDWGAPFSRTAHSLASTAALAEGQTYFHGAGVNPLYLVDYPVAFDTTARDILGRAAADGEAEIGLQLHPWVTPPFEEAVNAHNSYTGNLPAALERAKLRALYDAAVEGFAVQPRSYRAGRYGLGSETMAILAELGVACDTSVRAHYDYRAAGGPDYSTAPLRPFWTGPDNSIAELPLTSPYVGLLRRFGGPLFHSVTDRSRVRSLLSRLRLVERVPLTPEGTTAAEAVAAIAECAALDLPVLVLSFHSPSLAPGNTPYVRDAADLAKFYGWWDKVLRALSDHGYAAASLDQILSAICPDGESSPLAKRSRAPLSP</sequence>
<comment type="caution">
    <text evidence="1">The sequence shown here is derived from an EMBL/GenBank/DDBJ whole genome shotgun (WGS) entry which is preliminary data.</text>
</comment>
<gene>
    <name evidence="1" type="ORF">FSZ31_09770</name>
</gene>
<dbReference type="AlphaFoldDB" id="A0A5C6UBB5"/>
<evidence type="ECO:0000313" key="1">
    <source>
        <dbReference type="EMBL" id="TXC69195.1"/>
    </source>
</evidence>
<evidence type="ECO:0000313" key="2">
    <source>
        <dbReference type="Proteomes" id="UP000321129"/>
    </source>
</evidence>
<dbReference type="Gene3D" id="3.20.20.370">
    <property type="entry name" value="Glycoside hydrolase/deacetylase"/>
    <property type="match status" value="1"/>
</dbReference>
<organism evidence="1 2">
    <name type="scientific">Flavisphingopyxis soli</name>
    <dbReference type="NCBI Taxonomy" id="2601267"/>
    <lineage>
        <taxon>Bacteria</taxon>
        <taxon>Pseudomonadati</taxon>
        <taxon>Pseudomonadota</taxon>
        <taxon>Alphaproteobacteria</taxon>
        <taxon>Sphingomonadales</taxon>
        <taxon>Sphingopyxidaceae</taxon>
        <taxon>Flavisphingopyxis</taxon>
    </lineage>
</organism>
<dbReference type="EMBL" id="VOPY01000002">
    <property type="protein sequence ID" value="TXC69195.1"/>
    <property type="molecule type" value="Genomic_DNA"/>
</dbReference>
<protein>
    <submittedName>
        <fullName evidence="1">WalW protein</fullName>
    </submittedName>
</protein>
<reference evidence="1 2" key="1">
    <citation type="submission" date="2019-08" db="EMBL/GenBank/DDBJ databases">
        <title>Sphingorhabdus soil sp. nov., isolated from arctic soil.</title>
        <authorList>
            <person name="Liu Y."/>
        </authorList>
    </citation>
    <scope>NUCLEOTIDE SEQUENCE [LARGE SCALE GENOMIC DNA]</scope>
    <source>
        <strain evidence="1 2">D-2Q-5-6</strain>
    </source>
</reference>
<accession>A0A5C6UBB5</accession>
<dbReference type="CDD" id="cd10935">
    <property type="entry name" value="CE4_WalW"/>
    <property type="match status" value="1"/>
</dbReference>
<dbReference type="Proteomes" id="UP000321129">
    <property type="component" value="Unassembled WGS sequence"/>
</dbReference>
<dbReference type="RefSeq" id="WP_147123149.1">
    <property type="nucleotide sequence ID" value="NZ_VOPY01000002.1"/>
</dbReference>
<keyword evidence="2" id="KW-1185">Reference proteome</keyword>
<proteinExistence type="predicted"/>